<dbReference type="AlphaFoldDB" id="X0VN07"/>
<evidence type="ECO:0000313" key="1">
    <source>
        <dbReference type="EMBL" id="GAG12527.1"/>
    </source>
</evidence>
<sequence length="46" mass="5330">MGKLLIKVSTPKGPKFKIMSELAIREVREFCEQVGYEYKIIGKRKS</sequence>
<accession>X0VN07</accession>
<protein>
    <submittedName>
        <fullName evidence="1">Uncharacterized protein</fullName>
    </submittedName>
</protein>
<organism evidence="1">
    <name type="scientific">marine sediment metagenome</name>
    <dbReference type="NCBI Taxonomy" id="412755"/>
    <lineage>
        <taxon>unclassified sequences</taxon>
        <taxon>metagenomes</taxon>
        <taxon>ecological metagenomes</taxon>
    </lineage>
</organism>
<proteinExistence type="predicted"/>
<gene>
    <name evidence="1" type="ORF">S01H1_37475</name>
</gene>
<name>X0VN07_9ZZZZ</name>
<reference evidence="1" key="1">
    <citation type="journal article" date="2014" name="Front. Microbiol.">
        <title>High frequency of phylogenetically diverse reductive dehalogenase-homologous genes in deep subseafloor sedimentary metagenomes.</title>
        <authorList>
            <person name="Kawai M."/>
            <person name="Futagami T."/>
            <person name="Toyoda A."/>
            <person name="Takaki Y."/>
            <person name="Nishi S."/>
            <person name="Hori S."/>
            <person name="Arai W."/>
            <person name="Tsubouchi T."/>
            <person name="Morono Y."/>
            <person name="Uchiyama I."/>
            <person name="Ito T."/>
            <person name="Fujiyama A."/>
            <person name="Inagaki F."/>
            <person name="Takami H."/>
        </authorList>
    </citation>
    <scope>NUCLEOTIDE SEQUENCE</scope>
    <source>
        <strain evidence="1">Expedition CK06-06</strain>
    </source>
</reference>
<comment type="caution">
    <text evidence="1">The sequence shown here is derived from an EMBL/GenBank/DDBJ whole genome shotgun (WGS) entry which is preliminary data.</text>
</comment>
<dbReference type="EMBL" id="BARS01023543">
    <property type="protein sequence ID" value="GAG12527.1"/>
    <property type="molecule type" value="Genomic_DNA"/>
</dbReference>